<name>I3EDF8_NEMP3</name>
<evidence type="ECO:0000256" key="1">
    <source>
        <dbReference type="SAM" id="Coils"/>
    </source>
</evidence>
<protein>
    <recommendedName>
        <fullName evidence="2">Cdc37 N-terminal domain-containing protein</fullName>
    </recommendedName>
</protein>
<evidence type="ECO:0000313" key="4">
    <source>
        <dbReference type="Proteomes" id="UP000002872"/>
    </source>
</evidence>
<dbReference type="HOGENOM" id="CLU_1321212_0_0_1"/>
<dbReference type="Pfam" id="PF03234">
    <property type="entry name" value="CDC37_N"/>
    <property type="match status" value="1"/>
</dbReference>
<gene>
    <name evidence="3" type="ORF">NEQG_02590</name>
</gene>
<keyword evidence="1" id="KW-0175">Coiled coil</keyword>
<evidence type="ECO:0000313" key="3">
    <source>
        <dbReference type="EMBL" id="EIJ87255.1"/>
    </source>
</evidence>
<dbReference type="InterPro" id="IPR013855">
    <property type="entry name" value="Cdc37_N_dom"/>
</dbReference>
<dbReference type="EMBL" id="GL870884">
    <property type="protein sequence ID" value="EIJ87255.1"/>
    <property type="molecule type" value="Genomic_DNA"/>
</dbReference>
<dbReference type="AlphaFoldDB" id="I3EDF8"/>
<dbReference type="InParanoid" id="I3EDF8"/>
<dbReference type="GO" id="GO:0019901">
    <property type="term" value="F:protein kinase binding"/>
    <property type="evidence" value="ECO:0007669"/>
    <property type="project" value="InterPro"/>
</dbReference>
<feature type="coiled-coil region" evidence="1">
    <location>
        <begin position="48"/>
        <end position="86"/>
    </location>
</feature>
<reference evidence="3" key="1">
    <citation type="submission" date="2011-01" db="EMBL/GenBank/DDBJ databases">
        <title>The Genome Sequence of Nematocida parisii strain ERTm3.</title>
        <authorList>
            <consortium name="The Broad Institute Genome Sequencing Platform"/>
            <consortium name="The Broad Institute Genome Sequencing Center for Infectious Disease"/>
            <person name="Cuomo C."/>
            <person name="Troemel E."/>
            <person name="Young S.K."/>
            <person name="Zeng Q."/>
            <person name="Gargeya S."/>
            <person name="Fitzgerald M."/>
            <person name="Haas B."/>
            <person name="Abouelleil A."/>
            <person name="Alvarado L."/>
            <person name="Arachchi H.M."/>
            <person name="Berlin A."/>
            <person name="Chapman S.B."/>
            <person name="Gearin G."/>
            <person name="Goldberg J."/>
            <person name="Griggs A."/>
            <person name="Gujja S."/>
            <person name="Hansen M."/>
            <person name="Heiman D."/>
            <person name="Howarth C."/>
            <person name="Larimer J."/>
            <person name="Lui A."/>
            <person name="MacDonald P.J.P."/>
            <person name="McCowen C."/>
            <person name="Montmayeur A."/>
            <person name="Murphy C."/>
            <person name="Neiman D."/>
            <person name="Pearson M."/>
            <person name="Priest M."/>
            <person name="Roberts A."/>
            <person name="Saif S."/>
            <person name="Shea T."/>
            <person name="Sisk P."/>
            <person name="Stolte C."/>
            <person name="Sykes S."/>
            <person name="Wortman J."/>
            <person name="Nusbaum C."/>
            <person name="Birren B."/>
        </authorList>
    </citation>
    <scope>NUCLEOTIDE SEQUENCE</scope>
    <source>
        <strain evidence="3">ERTm3</strain>
    </source>
</reference>
<dbReference type="Proteomes" id="UP000002872">
    <property type="component" value="Unassembled WGS sequence"/>
</dbReference>
<feature type="domain" description="Cdc37 N-terminal" evidence="2">
    <location>
        <begin position="19"/>
        <end position="87"/>
    </location>
</feature>
<sequence>MGKSAKIFCMDYAQCRSILDEDSDEGMHPNIDERTFKKWKREKKDLVKVQLRARLEELMGASDETKEESKKEIETINRLLKEEIVERVTYTQVASSPSVFEIAAVETDVSALFQIIEVICGTGCVIEYIEVLTETIKTCSADEIEDYLLLCIKHNIQEKYFEAAKRISQCVIALEYIKLESGRLNQNIIMGIQREGAAYYERILSVYQTKE</sequence>
<organism evidence="3 4">
    <name type="scientific">Nematocida parisii (strain ERTm3)</name>
    <name type="common">Nematode killer fungus</name>
    <dbReference type="NCBI Taxonomy" id="935791"/>
    <lineage>
        <taxon>Eukaryota</taxon>
        <taxon>Fungi</taxon>
        <taxon>Fungi incertae sedis</taxon>
        <taxon>Microsporidia</taxon>
        <taxon>Nematocida</taxon>
    </lineage>
</organism>
<dbReference type="OMA" id="STNTMEY"/>
<proteinExistence type="predicted"/>
<dbReference type="OrthoDB" id="440202at2759"/>
<dbReference type="VEuPathDB" id="MicrosporidiaDB:NEQG_02590"/>
<evidence type="ECO:0000259" key="2">
    <source>
        <dbReference type="Pfam" id="PF03234"/>
    </source>
</evidence>
<accession>I3EDF8</accession>
<keyword evidence="4" id="KW-1185">Reference proteome</keyword>